<accession>A0A226EER9</accession>
<name>A0A226EER9_FOLCA</name>
<dbReference type="EMBL" id="LNIX01000004">
    <property type="protein sequence ID" value="OXA55567.1"/>
    <property type="molecule type" value="Genomic_DNA"/>
</dbReference>
<evidence type="ECO:0000313" key="2">
    <source>
        <dbReference type="EMBL" id="OXA55567.1"/>
    </source>
</evidence>
<protein>
    <submittedName>
        <fullName evidence="2">Polyphosphoinositide phosphatase</fullName>
    </submittedName>
</protein>
<feature type="compositionally biased region" description="Low complexity" evidence="1">
    <location>
        <begin position="1"/>
        <end position="18"/>
    </location>
</feature>
<gene>
    <name evidence="2" type="ORF">Fcan01_10021</name>
</gene>
<feature type="region of interest" description="Disordered" evidence="1">
    <location>
        <begin position="1"/>
        <end position="22"/>
    </location>
</feature>
<dbReference type="Proteomes" id="UP000198287">
    <property type="component" value="Unassembled WGS sequence"/>
</dbReference>
<proteinExistence type="predicted"/>
<sequence length="209" mass="22962">MGLSSAASTNSTTSSETDYSSEDIHSGYVPKDWNFVPVVPPIVLRSCFSEDMSSSMASMNVTLNTGAGSQNRNLAFSRIFGTMKDSYGVEVKSPRKSDIMLYKRFVNLQTCQMESKMLSPGPSKCKSPSILPLSAFSKDSAFSVTPPTVSRISRDIYKNYVRRGKEGATKPGPRDMSVYSRYISKSGNPFLQNNFSSSKPTVKHSMLVN</sequence>
<evidence type="ECO:0000256" key="1">
    <source>
        <dbReference type="SAM" id="MobiDB-lite"/>
    </source>
</evidence>
<evidence type="ECO:0000313" key="3">
    <source>
        <dbReference type="Proteomes" id="UP000198287"/>
    </source>
</evidence>
<comment type="caution">
    <text evidence="2">The sequence shown here is derived from an EMBL/GenBank/DDBJ whole genome shotgun (WGS) entry which is preliminary data.</text>
</comment>
<dbReference type="AlphaFoldDB" id="A0A226EER9"/>
<organism evidence="2 3">
    <name type="scientific">Folsomia candida</name>
    <name type="common">Springtail</name>
    <dbReference type="NCBI Taxonomy" id="158441"/>
    <lineage>
        <taxon>Eukaryota</taxon>
        <taxon>Metazoa</taxon>
        <taxon>Ecdysozoa</taxon>
        <taxon>Arthropoda</taxon>
        <taxon>Hexapoda</taxon>
        <taxon>Collembola</taxon>
        <taxon>Entomobryomorpha</taxon>
        <taxon>Isotomoidea</taxon>
        <taxon>Isotomidae</taxon>
        <taxon>Proisotominae</taxon>
        <taxon>Folsomia</taxon>
    </lineage>
</organism>
<reference evidence="2 3" key="1">
    <citation type="submission" date="2015-12" db="EMBL/GenBank/DDBJ databases">
        <title>The genome of Folsomia candida.</title>
        <authorList>
            <person name="Faddeeva A."/>
            <person name="Derks M.F."/>
            <person name="Anvar Y."/>
            <person name="Smit S."/>
            <person name="Van Straalen N."/>
            <person name="Roelofs D."/>
        </authorList>
    </citation>
    <scope>NUCLEOTIDE SEQUENCE [LARGE SCALE GENOMIC DNA]</scope>
    <source>
        <strain evidence="2 3">VU population</strain>
        <tissue evidence="2">Whole body</tissue>
    </source>
</reference>
<dbReference type="STRING" id="158441.A0A226EER9"/>
<dbReference type="OrthoDB" id="405996at2759"/>
<keyword evidence="3" id="KW-1185">Reference proteome</keyword>